<protein>
    <submittedName>
        <fullName evidence="3">Hypothetical_protein</fullName>
    </submittedName>
</protein>
<evidence type="ECO:0000313" key="4">
    <source>
        <dbReference type="Proteomes" id="UP001642409"/>
    </source>
</evidence>
<dbReference type="EMBL" id="CATOUU010001054">
    <property type="protein sequence ID" value="CAI9969218.1"/>
    <property type="molecule type" value="Genomic_DNA"/>
</dbReference>
<comment type="caution">
    <text evidence="2">The sequence shown here is derived from an EMBL/GenBank/DDBJ whole genome shotgun (WGS) entry which is preliminary data.</text>
</comment>
<dbReference type="EMBL" id="CAXDID020000185">
    <property type="protein sequence ID" value="CAL6050752.1"/>
    <property type="molecule type" value="Genomic_DNA"/>
</dbReference>
<reference evidence="2" key="1">
    <citation type="submission" date="2023-06" db="EMBL/GenBank/DDBJ databases">
        <authorList>
            <person name="Kurt Z."/>
        </authorList>
    </citation>
    <scope>NUCLEOTIDE SEQUENCE</scope>
</reference>
<keyword evidence="1" id="KW-0812">Transmembrane</keyword>
<gene>
    <name evidence="3" type="ORF">HINF_LOCUS44041</name>
    <name evidence="2" type="ORF">HINF_LOCUS56863</name>
</gene>
<organism evidence="2">
    <name type="scientific">Hexamita inflata</name>
    <dbReference type="NCBI Taxonomy" id="28002"/>
    <lineage>
        <taxon>Eukaryota</taxon>
        <taxon>Metamonada</taxon>
        <taxon>Diplomonadida</taxon>
        <taxon>Hexamitidae</taxon>
        <taxon>Hexamitinae</taxon>
        <taxon>Hexamita</taxon>
    </lineage>
</organism>
<reference evidence="3 4" key="2">
    <citation type="submission" date="2024-07" db="EMBL/GenBank/DDBJ databases">
        <authorList>
            <person name="Akdeniz Z."/>
        </authorList>
    </citation>
    <scope>NUCLEOTIDE SEQUENCE [LARGE SCALE GENOMIC DNA]</scope>
</reference>
<dbReference type="Proteomes" id="UP001642409">
    <property type="component" value="Unassembled WGS sequence"/>
</dbReference>
<keyword evidence="1" id="KW-0472">Membrane</keyword>
<keyword evidence="1" id="KW-1133">Transmembrane helix</keyword>
<accession>A0AA86R5G2</accession>
<evidence type="ECO:0000313" key="2">
    <source>
        <dbReference type="EMBL" id="CAI9969218.1"/>
    </source>
</evidence>
<sequence>MECFSKYSDCIDVRTGNQECKYYEDLYMYCYFSVKNVAWWVWLILAVIIIMFISFITCCVCCCCQKKRAQYQRIVEVKCLSEEQEHLLPVQNAQACKQYQQVQNFQQLIPPMFVPQPVYQQMPTGIPNYNYQYGVQQQSVPHHTVPMLHIMK</sequence>
<evidence type="ECO:0000256" key="1">
    <source>
        <dbReference type="SAM" id="Phobius"/>
    </source>
</evidence>
<evidence type="ECO:0000313" key="3">
    <source>
        <dbReference type="EMBL" id="CAL6050752.1"/>
    </source>
</evidence>
<dbReference type="AlphaFoldDB" id="A0AA86R5G2"/>
<proteinExistence type="predicted"/>
<keyword evidence="4" id="KW-1185">Reference proteome</keyword>
<feature type="transmembrane region" description="Helical" evidence="1">
    <location>
        <begin position="37"/>
        <end position="64"/>
    </location>
</feature>
<name>A0AA86R5G2_9EUKA</name>